<feature type="domain" description="Lcl C-terminal" evidence="1">
    <location>
        <begin position="23"/>
        <end position="142"/>
    </location>
</feature>
<dbReference type="InterPro" id="IPR011460">
    <property type="entry name" value="Lcl_C"/>
</dbReference>
<comment type="caution">
    <text evidence="2">The sequence shown here is derived from an EMBL/GenBank/DDBJ whole genome shotgun (WGS) entry which is preliminary data.</text>
</comment>
<dbReference type="Pfam" id="PF07603">
    <property type="entry name" value="Lcl_C"/>
    <property type="match status" value="1"/>
</dbReference>
<evidence type="ECO:0000259" key="1">
    <source>
        <dbReference type="Pfam" id="PF07603"/>
    </source>
</evidence>
<reference evidence="2 3" key="1">
    <citation type="journal article" date="2020" name="J Geophys Res Biogeosci">
        <title>Magnetotaxis as an Adaptation to Enable Bacterial Shuttling of Microbial Sulfur and Sulfur Cycling Across Aquatic Oxic#Anoxic Interfaces.</title>
        <authorList>
            <person name="Li J."/>
            <person name="Liu P."/>
            <person name="Wang J."/>
            <person name="Roberts A.P."/>
            <person name="Pan Y."/>
        </authorList>
    </citation>
    <scope>NUCLEOTIDE SEQUENCE [LARGE SCALE GENOMIC DNA]</scope>
    <source>
        <strain evidence="2 3">MYR-1_YQ</strain>
    </source>
</reference>
<feature type="non-terminal residue" evidence="2">
    <location>
        <position position="1"/>
    </location>
</feature>
<evidence type="ECO:0000313" key="2">
    <source>
        <dbReference type="EMBL" id="MBV6343717.1"/>
    </source>
</evidence>
<name>A0ABS6S4U8_9BACT</name>
<dbReference type="Proteomes" id="UP001196980">
    <property type="component" value="Unassembled WGS sequence"/>
</dbReference>
<organism evidence="2 3">
    <name type="scientific">Candidatus Magnetobacterium casense</name>
    <dbReference type="NCBI Taxonomy" id="1455061"/>
    <lineage>
        <taxon>Bacteria</taxon>
        <taxon>Pseudomonadati</taxon>
        <taxon>Nitrospirota</taxon>
        <taxon>Thermodesulfovibrionia</taxon>
        <taxon>Thermodesulfovibrionales</taxon>
        <taxon>Candidatus Magnetobacteriaceae</taxon>
        <taxon>Candidatus Magnetobacterium</taxon>
    </lineage>
</organism>
<keyword evidence="3" id="KW-1185">Reference proteome</keyword>
<dbReference type="EMBL" id="JABXWD010000763">
    <property type="protein sequence ID" value="MBV6343717.1"/>
    <property type="molecule type" value="Genomic_DNA"/>
</dbReference>
<evidence type="ECO:0000313" key="3">
    <source>
        <dbReference type="Proteomes" id="UP001196980"/>
    </source>
</evidence>
<gene>
    <name evidence="2" type="ORF">HWQ67_19285</name>
</gene>
<dbReference type="PANTHER" id="PTHR35812:SF1">
    <property type="entry name" value="LIPOPROTEIN"/>
    <property type="match status" value="1"/>
</dbReference>
<proteinExistence type="predicted"/>
<protein>
    <submittedName>
        <fullName evidence="2">DUF1566 domain-containing protein</fullName>
    </submittedName>
</protein>
<sequence length="145" mass="15798">TGDDGAIQAGVAWPSPRFTAATNTVTDNLTGLVWTKDANLPGYKTWQGALDYVASMNTGAGTYGYTDWRLPNIIELESLVNAEQATPATWLNSQGFTNVQSYFYWSSTSYAVNTSGAWVVGMDVGFVFAFDKSPNDYVWPVRSGQ</sequence>
<accession>A0ABS6S4U8</accession>
<dbReference type="PANTHER" id="PTHR35812">
    <property type="entry name" value="LIPOPROTEIN"/>
    <property type="match status" value="1"/>
</dbReference>
<dbReference type="RefSeq" id="WP_218254332.1">
    <property type="nucleotide sequence ID" value="NZ_JABXWD010000763.1"/>
</dbReference>